<dbReference type="GO" id="GO:0008239">
    <property type="term" value="F:dipeptidyl-peptidase activity"/>
    <property type="evidence" value="ECO:0007669"/>
    <property type="project" value="TreeGrafter"/>
</dbReference>
<dbReference type="AlphaFoldDB" id="A0A420EF89"/>
<dbReference type="Pfam" id="PF00326">
    <property type="entry name" value="Peptidase_S9"/>
    <property type="match status" value="1"/>
</dbReference>
<proteinExistence type="predicted"/>
<organism evidence="4 5">
    <name type="scientific">Altericroceibacterium spongiae</name>
    <dbReference type="NCBI Taxonomy" id="2320269"/>
    <lineage>
        <taxon>Bacteria</taxon>
        <taxon>Pseudomonadati</taxon>
        <taxon>Pseudomonadota</taxon>
        <taxon>Alphaproteobacteria</taxon>
        <taxon>Sphingomonadales</taxon>
        <taxon>Erythrobacteraceae</taxon>
        <taxon>Altericroceibacterium</taxon>
    </lineage>
</organism>
<dbReference type="RefSeq" id="WP_120325197.1">
    <property type="nucleotide sequence ID" value="NZ_RAPF01000006.1"/>
</dbReference>
<dbReference type="PANTHER" id="PTHR11731">
    <property type="entry name" value="PROTEASE FAMILY S9B,C DIPEPTIDYL-PEPTIDASE IV-RELATED"/>
    <property type="match status" value="1"/>
</dbReference>
<dbReference type="OrthoDB" id="1094230at2"/>
<sequence>MTSIRLFATASLLGLACQPVAAQAQEQTAPPVRQTSPHTIQETRMADDASSHDLTLERLFASPALAGSSPRGVKLSPDGRYLTVLRNREEDRERYDLWGFDRKSGQWTMLVDSEKLGSGRELSEAEKMQRERLRIGDLKGIVTYEWSADGESILVPLEGDLYLARLDGSVERLTDTEEAELNPALSNTGAYISFVRDGQVYAGDVGAEAQAITPQEGDTVQWGVAEFVAQEEMDRHKGFWWSPDDRRIAVARVDEAPVGIVTRTAIGASGTRTYEQRYPAAGTPNADVQLFVMDPNGSHRVPVDLGPDKDIYAARVNWAPDGSRLYVQRENRDQTQLDMLSVDPETGQSQVLFTEKARDKSWINLTDNYRFLDDGSLIWWSERDGYGHLYRFADGQWQQLTSGDWVVTSLDGVDQETGRITFTANRDDVLATQIYALNLADPSHIEMLSDSDYVNSAKMDDAGKTLIVSRSSQKQPPQSYLADAQGERLTWIEENALTGDHPYAPYLASHRPAQFGTIKADDGTPLHYMMITPELEEGTIYPVIFSHYGGPHVQVVTKGWQGALPQAIVDKGYIYFAIDNRGSNNRGVDFESAIWHAMGSVEVADQKKGAEFLKTLPFVDSAKIAIYGWSYGGYMTLKMLEADPGFYAAGIAGAPVTRWELYDTHYTERYMGDPTRDKNAYETASAIPDAAKISDPMLLLHGMADDNVVFENSSELIGKLQHDAVPFEMMLYPGQTHSVKGPKISVHLWKTIFDFLEDKGVAPAER</sequence>
<dbReference type="GO" id="GO:0008236">
    <property type="term" value="F:serine-type peptidase activity"/>
    <property type="evidence" value="ECO:0007669"/>
    <property type="project" value="InterPro"/>
</dbReference>
<dbReference type="Gene3D" id="3.40.50.1820">
    <property type="entry name" value="alpha/beta hydrolase"/>
    <property type="match status" value="1"/>
</dbReference>
<gene>
    <name evidence="4" type="ORF">D6851_12385</name>
</gene>
<dbReference type="Gene3D" id="2.140.10.30">
    <property type="entry name" value="Dipeptidylpeptidase IV, N-terminal domain"/>
    <property type="match status" value="1"/>
</dbReference>
<evidence type="ECO:0000256" key="1">
    <source>
        <dbReference type="SAM" id="SignalP"/>
    </source>
</evidence>
<dbReference type="InterPro" id="IPR050278">
    <property type="entry name" value="Serine_Prot_S9B/DPPIV"/>
</dbReference>
<dbReference type="PANTHER" id="PTHR11731:SF193">
    <property type="entry name" value="DIPEPTIDYL PEPTIDASE 9"/>
    <property type="match status" value="1"/>
</dbReference>
<evidence type="ECO:0000313" key="5">
    <source>
        <dbReference type="Proteomes" id="UP000284395"/>
    </source>
</evidence>
<reference evidence="4 5" key="1">
    <citation type="submission" date="2018-09" db="EMBL/GenBank/DDBJ databases">
        <title>Altererythrobacter spongiae sp. nov., isolated from a marine sponge.</title>
        <authorList>
            <person name="Zhuang L."/>
            <person name="Luo L."/>
        </authorList>
    </citation>
    <scope>NUCLEOTIDE SEQUENCE [LARGE SCALE GENOMIC DNA]</scope>
    <source>
        <strain evidence="4 5">HN-Y73</strain>
    </source>
</reference>
<feature type="domain" description="Peptidase S9 prolyl oligopeptidase catalytic" evidence="2">
    <location>
        <begin position="566"/>
        <end position="758"/>
    </location>
</feature>
<dbReference type="SUPFAM" id="SSF53474">
    <property type="entry name" value="alpha/beta-Hydrolases"/>
    <property type="match status" value="1"/>
</dbReference>
<evidence type="ECO:0000259" key="2">
    <source>
        <dbReference type="Pfam" id="PF00326"/>
    </source>
</evidence>
<keyword evidence="1" id="KW-0732">Signal</keyword>
<dbReference type="InterPro" id="IPR002469">
    <property type="entry name" value="Peptidase_S9B_N"/>
</dbReference>
<dbReference type="PROSITE" id="PS51257">
    <property type="entry name" value="PROKAR_LIPOPROTEIN"/>
    <property type="match status" value="1"/>
</dbReference>
<evidence type="ECO:0000313" key="4">
    <source>
        <dbReference type="EMBL" id="RKF19256.1"/>
    </source>
</evidence>
<accession>A0A420EF89</accession>
<feature type="domain" description="Dipeptidylpeptidase IV N-terminal" evidence="3">
    <location>
        <begin position="156"/>
        <end position="477"/>
    </location>
</feature>
<feature type="signal peptide" evidence="1">
    <location>
        <begin position="1"/>
        <end position="24"/>
    </location>
</feature>
<dbReference type="GO" id="GO:0006508">
    <property type="term" value="P:proteolysis"/>
    <property type="evidence" value="ECO:0007669"/>
    <property type="project" value="InterPro"/>
</dbReference>
<dbReference type="InterPro" id="IPR001375">
    <property type="entry name" value="Peptidase_S9_cat"/>
</dbReference>
<protein>
    <submittedName>
        <fullName evidence="4">S9 family peptidase</fullName>
    </submittedName>
</protein>
<dbReference type="Proteomes" id="UP000284395">
    <property type="component" value="Unassembled WGS sequence"/>
</dbReference>
<dbReference type="SUPFAM" id="SSF82171">
    <property type="entry name" value="DPP6 N-terminal domain-like"/>
    <property type="match status" value="1"/>
</dbReference>
<comment type="caution">
    <text evidence="4">The sequence shown here is derived from an EMBL/GenBank/DDBJ whole genome shotgun (WGS) entry which is preliminary data.</text>
</comment>
<dbReference type="InterPro" id="IPR029058">
    <property type="entry name" value="AB_hydrolase_fold"/>
</dbReference>
<dbReference type="Pfam" id="PF00930">
    <property type="entry name" value="DPPIV_N"/>
    <property type="match status" value="1"/>
</dbReference>
<evidence type="ECO:0000259" key="3">
    <source>
        <dbReference type="Pfam" id="PF00930"/>
    </source>
</evidence>
<name>A0A420EF89_9SPHN</name>
<feature type="chain" id="PRO_5019424414" evidence="1">
    <location>
        <begin position="25"/>
        <end position="766"/>
    </location>
</feature>
<keyword evidence="5" id="KW-1185">Reference proteome</keyword>
<dbReference type="EMBL" id="RAPF01000006">
    <property type="protein sequence ID" value="RKF19256.1"/>
    <property type="molecule type" value="Genomic_DNA"/>
</dbReference>